<evidence type="ECO:0000256" key="1">
    <source>
        <dbReference type="SAM" id="SignalP"/>
    </source>
</evidence>
<feature type="signal peptide" evidence="1">
    <location>
        <begin position="1"/>
        <end position="20"/>
    </location>
</feature>
<dbReference type="SUPFAM" id="SSF58087">
    <property type="entry name" value="Variant surface glycoprotein (N-terminal domain)"/>
    <property type="match status" value="1"/>
</dbReference>
<dbReference type="VEuPathDB" id="TriTrypDB:Tb427_000295400"/>
<reference evidence="2" key="1">
    <citation type="submission" date="2016-08" db="EMBL/GenBank/DDBJ databases">
        <title>VSG repertoire of Trypanosoma brucei EATRO 1125.</title>
        <authorList>
            <person name="Cross G.A."/>
        </authorList>
    </citation>
    <scope>NUCLEOTIDE SEQUENCE</scope>
    <source>
        <strain evidence="2">EATRO 1125</strain>
    </source>
</reference>
<proteinExistence type="predicted"/>
<dbReference type="Gene3D" id="1.10.470.10">
    <property type="entry name" value="Variant Surface Glycoprotein, subunit A, domain 2"/>
    <property type="match status" value="1"/>
</dbReference>
<evidence type="ECO:0000313" key="2">
    <source>
        <dbReference type="EMBL" id="APD73283.1"/>
    </source>
</evidence>
<name>A0A1J0R667_9TRYP</name>
<sequence length="501" mass="54577">MERNHLWLLLSIVAITSARGETNRNCSAETHEETYVGELQKRLAAKHTAEHELTELLLKAKIIAAAAGTTAQKLQAQAIANLYQRWIDKERKTRRSAAITELTALADMSIHMGRHDALKPQVTAAIRAVNEADTSGGGADVKGITLVGGTPGITQSKCHITEYIAAQNTGSKKSDWEKQKLSLHKISAKATQDSNQPGQAQVCVGNTGNTCGANGQYVEIKSGKLYTETAATRRNGADKTEPQDLKIYVGSEAQAEQLATLDNMLITATTTPALTTPCDPADQLEDLKFLEDSAAATDPNHKRLKADSSNKQNLQMTVKSLYSDNPSDFKTKFWQTFDDLLVPTKTGNEIEKKKFSAISGVEQLRQSLELAAMMAIIENDTKKPTTCTAAVAASETTACSKQLKKTDCKESDGCEWISDSEEIGNHCKDKDDKKEVDKISATDCTATEEGKCDKTKCDWNAEKKQCKVKEGAVVISSVMKAPLLLAFLLFKFPPLFLAEIC</sequence>
<accession>A0A1J0R667</accession>
<dbReference type="EMBL" id="KX699327">
    <property type="protein sequence ID" value="APD73283.1"/>
    <property type="molecule type" value="Genomic_DNA"/>
</dbReference>
<dbReference type="AlphaFoldDB" id="A0A1J0R667"/>
<dbReference type="Gene3D" id="3.90.150.10">
    <property type="entry name" value="Variant Surface Glycoprotein, subunit A domain 1"/>
    <property type="match status" value="1"/>
</dbReference>
<keyword evidence="1" id="KW-0732">Signal</keyword>
<organism evidence="2">
    <name type="scientific">Trypanosoma brucei</name>
    <dbReference type="NCBI Taxonomy" id="5691"/>
    <lineage>
        <taxon>Eukaryota</taxon>
        <taxon>Discoba</taxon>
        <taxon>Euglenozoa</taxon>
        <taxon>Kinetoplastea</taxon>
        <taxon>Metakinetoplastina</taxon>
        <taxon>Trypanosomatida</taxon>
        <taxon>Trypanosomatidae</taxon>
        <taxon>Trypanosoma</taxon>
    </lineage>
</organism>
<feature type="chain" id="PRO_5012091214" evidence="1">
    <location>
        <begin position="21"/>
        <end position="501"/>
    </location>
</feature>
<protein>
    <submittedName>
        <fullName evidence="2">Variant surface glycoprotein 1125.538</fullName>
    </submittedName>
</protein>